<gene>
    <name evidence="1" type="ordered locus">Os03g0742850</name>
    <name evidence="1" type="ORF">OSNPB_030742850</name>
</gene>
<evidence type="ECO:0000313" key="1">
    <source>
        <dbReference type="EMBL" id="BAS86320.1"/>
    </source>
</evidence>
<reference evidence="1 2" key="3">
    <citation type="journal article" date="2013" name="Rice">
        <title>Improvement of the Oryza sativa Nipponbare reference genome using next generation sequence and optical map data.</title>
        <authorList>
            <person name="Kawahara Y."/>
            <person name="de la Bastide M."/>
            <person name="Hamilton J.P."/>
            <person name="Kanamori H."/>
            <person name="McCombie W.R."/>
            <person name="Ouyang S."/>
            <person name="Schwartz D.C."/>
            <person name="Tanaka T."/>
            <person name="Wu J."/>
            <person name="Zhou S."/>
            <person name="Childs K.L."/>
            <person name="Davidson R.M."/>
            <person name="Lin H."/>
            <person name="Quesada-Ocampo L."/>
            <person name="Vaillancourt B."/>
            <person name="Sakai H."/>
            <person name="Lee S.S."/>
            <person name="Kim J."/>
            <person name="Numa H."/>
            <person name="Itoh T."/>
            <person name="Buell C.R."/>
            <person name="Matsumoto T."/>
        </authorList>
    </citation>
    <scope>NUCLEOTIDE SEQUENCE [LARGE SCALE GENOMIC DNA]</scope>
    <source>
        <strain evidence="2">cv. Nipponbare</strain>
    </source>
</reference>
<sequence>MIRPPALGEQQPSRRATAVEIAAPVALKGRCPRGQADMDLRSSIADVMLNSHSETGSKNLCTLVDLGIANLLYRASRTPRNSCI</sequence>
<proteinExistence type="predicted"/>
<evidence type="ECO:0000313" key="2">
    <source>
        <dbReference type="Proteomes" id="UP000059680"/>
    </source>
</evidence>
<dbReference type="Gramene" id="Os03t0742850-00">
    <property type="protein sequence ID" value="Os03t0742850-00"/>
    <property type="gene ID" value="Os03g0742850"/>
</dbReference>
<accession>A0A0P0W2V8</accession>
<keyword evidence="2" id="KW-1185">Reference proteome</keyword>
<protein>
    <submittedName>
        <fullName evidence="1">Os03g0742850 protein</fullName>
    </submittedName>
</protein>
<name>A0A0P0W2V8_ORYSJ</name>
<dbReference type="PaxDb" id="39947-A0A0P0W2V8"/>
<reference evidence="2" key="1">
    <citation type="journal article" date="2005" name="Nature">
        <title>The map-based sequence of the rice genome.</title>
        <authorList>
            <consortium name="International rice genome sequencing project (IRGSP)"/>
            <person name="Matsumoto T."/>
            <person name="Wu J."/>
            <person name="Kanamori H."/>
            <person name="Katayose Y."/>
            <person name="Fujisawa M."/>
            <person name="Namiki N."/>
            <person name="Mizuno H."/>
            <person name="Yamamoto K."/>
            <person name="Antonio B.A."/>
            <person name="Baba T."/>
            <person name="Sakata K."/>
            <person name="Nagamura Y."/>
            <person name="Aoki H."/>
            <person name="Arikawa K."/>
            <person name="Arita K."/>
            <person name="Bito T."/>
            <person name="Chiden Y."/>
            <person name="Fujitsuka N."/>
            <person name="Fukunaka R."/>
            <person name="Hamada M."/>
            <person name="Harada C."/>
            <person name="Hayashi A."/>
            <person name="Hijishita S."/>
            <person name="Honda M."/>
            <person name="Hosokawa S."/>
            <person name="Ichikawa Y."/>
            <person name="Idonuma A."/>
            <person name="Iijima M."/>
            <person name="Ikeda M."/>
            <person name="Ikeno M."/>
            <person name="Ito K."/>
            <person name="Ito S."/>
            <person name="Ito T."/>
            <person name="Ito Y."/>
            <person name="Ito Y."/>
            <person name="Iwabuchi A."/>
            <person name="Kamiya K."/>
            <person name="Karasawa W."/>
            <person name="Kurita K."/>
            <person name="Katagiri S."/>
            <person name="Kikuta A."/>
            <person name="Kobayashi H."/>
            <person name="Kobayashi N."/>
            <person name="Machita K."/>
            <person name="Maehara T."/>
            <person name="Masukawa M."/>
            <person name="Mizubayashi T."/>
            <person name="Mukai Y."/>
            <person name="Nagasaki H."/>
            <person name="Nagata Y."/>
            <person name="Naito S."/>
            <person name="Nakashima M."/>
            <person name="Nakama Y."/>
            <person name="Nakamichi Y."/>
            <person name="Nakamura M."/>
            <person name="Meguro A."/>
            <person name="Negishi M."/>
            <person name="Ohta I."/>
            <person name="Ohta T."/>
            <person name="Okamoto M."/>
            <person name="Ono N."/>
            <person name="Saji S."/>
            <person name="Sakaguchi M."/>
            <person name="Sakai K."/>
            <person name="Shibata M."/>
            <person name="Shimokawa T."/>
            <person name="Song J."/>
            <person name="Takazaki Y."/>
            <person name="Terasawa K."/>
            <person name="Tsugane M."/>
            <person name="Tsuji K."/>
            <person name="Ueda S."/>
            <person name="Waki K."/>
            <person name="Yamagata H."/>
            <person name="Yamamoto M."/>
            <person name="Yamamoto S."/>
            <person name="Yamane H."/>
            <person name="Yoshiki S."/>
            <person name="Yoshihara R."/>
            <person name="Yukawa K."/>
            <person name="Zhong H."/>
            <person name="Yano M."/>
            <person name="Yuan Q."/>
            <person name="Ouyang S."/>
            <person name="Liu J."/>
            <person name="Jones K.M."/>
            <person name="Gansberger K."/>
            <person name="Moffat K."/>
            <person name="Hill J."/>
            <person name="Bera J."/>
            <person name="Fadrosh D."/>
            <person name="Jin S."/>
            <person name="Johri S."/>
            <person name="Kim M."/>
            <person name="Overton L."/>
            <person name="Reardon M."/>
            <person name="Tsitrin T."/>
            <person name="Vuong H."/>
            <person name="Weaver B."/>
            <person name="Ciecko A."/>
            <person name="Tallon L."/>
            <person name="Jackson J."/>
            <person name="Pai G."/>
            <person name="Aken S.V."/>
            <person name="Utterback T."/>
            <person name="Reidmuller S."/>
            <person name="Feldblyum T."/>
            <person name="Hsiao J."/>
            <person name="Zismann V."/>
            <person name="Iobst S."/>
            <person name="de Vazeille A.R."/>
            <person name="Buell C.R."/>
            <person name="Ying K."/>
            <person name="Li Y."/>
            <person name="Lu T."/>
            <person name="Huang Y."/>
            <person name="Zhao Q."/>
            <person name="Feng Q."/>
            <person name="Zhang L."/>
            <person name="Zhu J."/>
            <person name="Weng Q."/>
            <person name="Mu J."/>
            <person name="Lu Y."/>
            <person name="Fan D."/>
            <person name="Liu Y."/>
            <person name="Guan J."/>
            <person name="Zhang Y."/>
            <person name="Yu S."/>
            <person name="Liu X."/>
            <person name="Zhang Y."/>
            <person name="Hong G."/>
            <person name="Han B."/>
            <person name="Choisne N."/>
            <person name="Demange N."/>
            <person name="Orjeda G."/>
            <person name="Samain S."/>
            <person name="Cattolico L."/>
            <person name="Pelletier E."/>
            <person name="Couloux A."/>
            <person name="Segurens B."/>
            <person name="Wincker P."/>
            <person name="D'Hont A."/>
            <person name="Scarpelli C."/>
            <person name="Weissenbach J."/>
            <person name="Salanoubat M."/>
            <person name="Quetier F."/>
            <person name="Yu Y."/>
            <person name="Kim H.R."/>
            <person name="Rambo T."/>
            <person name="Currie J."/>
            <person name="Collura K."/>
            <person name="Luo M."/>
            <person name="Yang T."/>
            <person name="Ammiraju J.S.S."/>
            <person name="Engler F."/>
            <person name="Soderlund C."/>
            <person name="Wing R.A."/>
            <person name="Palmer L.E."/>
            <person name="de la Bastide M."/>
            <person name="Spiegel L."/>
            <person name="Nascimento L."/>
            <person name="Zutavern T."/>
            <person name="O'Shaughnessy A."/>
            <person name="Dike S."/>
            <person name="Dedhia N."/>
            <person name="Preston R."/>
            <person name="Balija V."/>
            <person name="McCombie W.R."/>
            <person name="Chow T."/>
            <person name="Chen H."/>
            <person name="Chung M."/>
            <person name="Chen C."/>
            <person name="Shaw J."/>
            <person name="Wu H."/>
            <person name="Hsiao K."/>
            <person name="Chao Y."/>
            <person name="Chu M."/>
            <person name="Cheng C."/>
            <person name="Hour A."/>
            <person name="Lee P."/>
            <person name="Lin S."/>
            <person name="Lin Y."/>
            <person name="Liou J."/>
            <person name="Liu S."/>
            <person name="Hsing Y."/>
            <person name="Raghuvanshi S."/>
            <person name="Mohanty A."/>
            <person name="Bharti A.K."/>
            <person name="Gaur A."/>
            <person name="Gupta V."/>
            <person name="Kumar D."/>
            <person name="Ravi V."/>
            <person name="Vij S."/>
            <person name="Kapur A."/>
            <person name="Khurana P."/>
            <person name="Khurana P."/>
            <person name="Khurana J.P."/>
            <person name="Tyagi A.K."/>
            <person name="Gaikwad K."/>
            <person name="Singh A."/>
            <person name="Dalal V."/>
            <person name="Srivastava S."/>
            <person name="Dixit A."/>
            <person name="Pal A.K."/>
            <person name="Ghazi I.A."/>
            <person name="Yadav M."/>
            <person name="Pandit A."/>
            <person name="Bhargava A."/>
            <person name="Sureshbabu K."/>
            <person name="Batra K."/>
            <person name="Sharma T.R."/>
            <person name="Mohapatra T."/>
            <person name="Singh N.K."/>
            <person name="Messing J."/>
            <person name="Nelson A.B."/>
            <person name="Fuks G."/>
            <person name="Kavchok S."/>
            <person name="Keizer G."/>
            <person name="Linton E."/>
            <person name="Llaca V."/>
            <person name="Song R."/>
            <person name="Tanyolac B."/>
            <person name="Young S."/>
            <person name="Ho-Il K."/>
            <person name="Hahn J.H."/>
            <person name="Sangsakoo G."/>
            <person name="Vanavichit A."/>
            <person name="de Mattos Luiz.A.T."/>
            <person name="Zimmer P.D."/>
            <person name="Malone G."/>
            <person name="Dellagostin O."/>
            <person name="de Oliveira A.C."/>
            <person name="Bevan M."/>
            <person name="Bancroft I."/>
            <person name="Minx P."/>
            <person name="Cordum H."/>
            <person name="Wilson R."/>
            <person name="Cheng Z."/>
            <person name="Jin W."/>
            <person name="Jiang J."/>
            <person name="Leong S.A."/>
            <person name="Iwama H."/>
            <person name="Gojobori T."/>
            <person name="Itoh T."/>
            <person name="Niimura Y."/>
            <person name="Fujii Y."/>
            <person name="Habara T."/>
            <person name="Sakai H."/>
            <person name="Sato Y."/>
            <person name="Wilson G."/>
            <person name="Kumar K."/>
            <person name="McCouch S."/>
            <person name="Juretic N."/>
            <person name="Hoen D."/>
            <person name="Wright S."/>
            <person name="Bruskiewich R."/>
            <person name="Bureau T."/>
            <person name="Miyao A."/>
            <person name="Hirochika H."/>
            <person name="Nishikawa T."/>
            <person name="Kadowaki K."/>
            <person name="Sugiura M."/>
            <person name="Burr B."/>
            <person name="Sasaki T."/>
        </authorList>
    </citation>
    <scope>NUCLEOTIDE SEQUENCE [LARGE SCALE GENOMIC DNA]</scope>
    <source>
        <strain evidence="2">cv. Nipponbare</strain>
    </source>
</reference>
<dbReference type="AlphaFoldDB" id="A0A0P0W2V8"/>
<dbReference type="EMBL" id="AP014959">
    <property type="protein sequence ID" value="BAS86320.1"/>
    <property type="molecule type" value="Genomic_DNA"/>
</dbReference>
<dbReference type="InParanoid" id="A0A0P0W2V8"/>
<organism evidence="1 2">
    <name type="scientific">Oryza sativa subsp. japonica</name>
    <name type="common">Rice</name>
    <dbReference type="NCBI Taxonomy" id="39947"/>
    <lineage>
        <taxon>Eukaryota</taxon>
        <taxon>Viridiplantae</taxon>
        <taxon>Streptophyta</taxon>
        <taxon>Embryophyta</taxon>
        <taxon>Tracheophyta</taxon>
        <taxon>Spermatophyta</taxon>
        <taxon>Magnoliopsida</taxon>
        <taxon>Liliopsida</taxon>
        <taxon>Poales</taxon>
        <taxon>Poaceae</taxon>
        <taxon>BOP clade</taxon>
        <taxon>Oryzoideae</taxon>
        <taxon>Oryzeae</taxon>
        <taxon>Oryzinae</taxon>
        <taxon>Oryza</taxon>
        <taxon>Oryza sativa</taxon>
    </lineage>
</organism>
<dbReference type="Proteomes" id="UP000059680">
    <property type="component" value="Chromosome 3"/>
</dbReference>
<reference evidence="1 2" key="2">
    <citation type="journal article" date="2013" name="Plant Cell Physiol.">
        <title>Rice Annotation Project Database (RAP-DB): an integrative and interactive database for rice genomics.</title>
        <authorList>
            <person name="Sakai H."/>
            <person name="Lee S.S."/>
            <person name="Tanaka T."/>
            <person name="Numa H."/>
            <person name="Kim J."/>
            <person name="Kawahara Y."/>
            <person name="Wakimoto H."/>
            <person name="Yang C.C."/>
            <person name="Iwamoto M."/>
            <person name="Abe T."/>
            <person name="Yamada Y."/>
            <person name="Muto A."/>
            <person name="Inokuchi H."/>
            <person name="Ikemura T."/>
            <person name="Matsumoto T."/>
            <person name="Sasaki T."/>
            <person name="Itoh T."/>
        </authorList>
    </citation>
    <scope>NUCLEOTIDE SEQUENCE [LARGE SCALE GENOMIC DNA]</scope>
    <source>
        <strain evidence="2">cv. Nipponbare</strain>
    </source>
</reference>